<protein>
    <recommendedName>
        <fullName evidence="3">Transcription factor domain-containing protein</fullName>
    </recommendedName>
</protein>
<reference evidence="2" key="2">
    <citation type="submission" date="2013-12" db="EMBL/GenBank/DDBJ databases">
        <title>Evolution of pathogenesis and genome organization in the Tremellales.</title>
        <authorList>
            <person name="Cuomo C."/>
            <person name="Litvintseva A."/>
            <person name="Heitman J."/>
            <person name="Chen Y."/>
            <person name="Sun S."/>
            <person name="Springer D."/>
            <person name="Dromer F."/>
            <person name="Young S."/>
            <person name="Zeng Q."/>
            <person name="Chapman S."/>
            <person name="Gujja S."/>
            <person name="Saif S."/>
            <person name="Birren B."/>
        </authorList>
    </citation>
    <scope>NUCLEOTIDE SEQUENCE [LARGE SCALE GENOMIC DNA]</scope>
    <source>
        <strain evidence="2">CBS 10435</strain>
    </source>
</reference>
<dbReference type="Pfam" id="PF11951">
    <property type="entry name" value="Fungal_trans_2"/>
    <property type="match status" value="2"/>
</dbReference>
<accession>A0A1B9IFS6</accession>
<sequence>MPFFLTPSDYLTLAFPDSQERDLPLANPSGNVVMYSVPVQNEPIQFLHLARCLQHSRGFSLESDALLLSLISIAAGHKSSLIAQQEKKYLDKYPPIRWDVLSLSNTEILSSFSASQTAQRAISDHFSTTSLSICQTAVAFRASGEGLTTEMSNLLLTSCLAIIIAQCLNAGRLWKQAFDTACGLIELRDGPSKMLDEARDISTAEVTRIRLLLENFVVVDVCQCLATGAAPSLMKEPFALWWYDYVSEDADTVHNSYGVDRAVVEVASFSQQTEGNLRVMFGNRVMVNMLKVVVYVDLLKMPHCDEEVQEAAWAAMAAFQEGKELDHGVGLLLAAIIAGSVLQDQSKREVARGVITRLRTTADYAYDVDEAALMLDKLYRLRDDGAVDPSWRLVTNSGILVF</sequence>
<reference evidence="1 2" key="1">
    <citation type="submission" date="2013-07" db="EMBL/GenBank/DDBJ databases">
        <title>The Genome Sequence of Kwoniella mangroviensis CBS10435.</title>
        <authorList>
            <consortium name="The Broad Institute Genome Sequencing Platform"/>
            <person name="Cuomo C."/>
            <person name="Litvintseva A."/>
            <person name="Chen Y."/>
            <person name="Heitman J."/>
            <person name="Sun S."/>
            <person name="Springer D."/>
            <person name="Dromer F."/>
            <person name="Young S.K."/>
            <person name="Zeng Q."/>
            <person name="Gargeya S."/>
            <person name="Fitzgerald M."/>
            <person name="Abouelleil A."/>
            <person name="Alvarado L."/>
            <person name="Berlin A.M."/>
            <person name="Chapman S.B."/>
            <person name="Dewar J."/>
            <person name="Goldberg J."/>
            <person name="Griggs A."/>
            <person name="Gujja S."/>
            <person name="Hansen M."/>
            <person name="Howarth C."/>
            <person name="Imamovic A."/>
            <person name="Larimer J."/>
            <person name="McCowan C."/>
            <person name="Murphy C."/>
            <person name="Pearson M."/>
            <person name="Priest M."/>
            <person name="Roberts A."/>
            <person name="Saif S."/>
            <person name="Shea T."/>
            <person name="Sykes S."/>
            <person name="Wortman J."/>
            <person name="Nusbaum C."/>
            <person name="Birren B."/>
        </authorList>
    </citation>
    <scope>NUCLEOTIDE SEQUENCE [LARGE SCALE GENOMIC DNA]</scope>
    <source>
        <strain evidence="1 2">CBS 10435</strain>
    </source>
</reference>
<dbReference type="InterPro" id="IPR021858">
    <property type="entry name" value="Fun_TF"/>
</dbReference>
<proteinExistence type="predicted"/>
<dbReference type="EMBL" id="KI669470">
    <property type="protein sequence ID" value="OCF54413.1"/>
    <property type="molecule type" value="Genomic_DNA"/>
</dbReference>
<gene>
    <name evidence="1" type="ORF">L486_07961</name>
</gene>
<evidence type="ECO:0008006" key="3">
    <source>
        <dbReference type="Google" id="ProtNLM"/>
    </source>
</evidence>
<evidence type="ECO:0000313" key="2">
    <source>
        <dbReference type="Proteomes" id="UP000092583"/>
    </source>
</evidence>
<name>A0A1B9IFS6_9TREE</name>
<evidence type="ECO:0000313" key="1">
    <source>
        <dbReference type="EMBL" id="OCF54413.1"/>
    </source>
</evidence>
<dbReference type="OrthoDB" id="2561042at2759"/>
<dbReference type="AlphaFoldDB" id="A0A1B9IFS6"/>
<keyword evidence="2" id="KW-1185">Reference proteome</keyword>
<dbReference type="STRING" id="1331196.A0A1B9IFS6"/>
<dbReference type="Proteomes" id="UP000092583">
    <property type="component" value="Unassembled WGS sequence"/>
</dbReference>
<organism evidence="1 2">
    <name type="scientific">Kwoniella mangroviensis CBS 10435</name>
    <dbReference type="NCBI Taxonomy" id="1331196"/>
    <lineage>
        <taxon>Eukaryota</taxon>
        <taxon>Fungi</taxon>
        <taxon>Dikarya</taxon>
        <taxon>Basidiomycota</taxon>
        <taxon>Agaricomycotina</taxon>
        <taxon>Tremellomycetes</taxon>
        <taxon>Tremellales</taxon>
        <taxon>Cryptococcaceae</taxon>
        <taxon>Kwoniella</taxon>
    </lineage>
</organism>